<dbReference type="InterPro" id="IPR007849">
    <property type="entry name" value="ATP10"/>
</dbReference>
<dbReference type="Proteomes" id="UP000191691">
    <property type="component" value="Unassembled WGS sequence"/>
</dbReference>
<protein>
    <submittedName>
        <fullName evidence="2">Uncharacterized protein</fullName>
    </submittedName>
</protein>
<evidence type="ECO:0000256" key="1">
    <source>
        <dbReference type="SAM" id="MobiDB-lite"/>
    </source>
</evidence>
<feature type="region of interest" description="Disordered" evidence="1">
    <location>
        <begin position="117"/>
        <end position="157"/>
    </location>
</feature>
<evidence type="ECO:0000313" key="3">
    <source>
        <dbReference type="Proteomes" id="UP000191691"/>
    </source>
</evidence>
<accession>A0A1V6Z5S5</accession>
<keyword evidence="3" id="KW-1185">Reference proteome</keyword>
<feature type="compositionally biased region" description="Low complexity" evidence="1">
    <location>
        <begin position="120"/>
        <end position="129"/>
    </location>
</feature>
<name>A0A1V6Z5S5_PENNA</name>
<proteinExistence type="predicted"/>
<dbReference type="OMA" id="SGMYDVY"/>
<dbReference type="PANTHER" id="PTHR28106:SF1">
    <property type="entry name" value="MITOCHONDRIAL ATPASE COMPLEX SUBUNIT ATP10"/>
    <property type="match status" value="1"/>
</dbReference>
<sequence length="391" mass="44628">MSCDSPFPWKIKCAREQETHKSTTLHTHSPLTDRLSVNMWKSTLPTLVADLPLLQTGRCLSCQFRNPATLFQLRTKPFSLRQYSTKPEKPVDAKETTPVKRNIKNEAHRLSTAIEFKQNQPQDGPQPGDADFVPPSLDRPIGSPQAPLEGQNTGIDTRSMRQRRDDFTNYDRHIKRRKELTKQVAKPYFREWSNLRFAEGKTFVSNPRLFKADRALYFPNMHGVTLASPKDPQNTTTQLRGSISVVNLFSSVWAESQVATFTGPEQNPGLVEAMASGGKLVQRIDINLEENRLKAFLVKTFMWRMRQNLAKERHSRYFLVQKGFDQALKETVGMMNSKVGYVYLVDSECRIRWAGSGPAEKSELEGLNAGVRKLIEEKKNVLRVQDPSRSY</sequence>
<dbReference type="Pfam" id="PF05176">
    <property type="entry name" value="ATP-synt_10"/>
    <property type="match status" value="1"/>
</dbReference>
<dbReference type="AlphaFoldDB" id="A0A1V6Z5S5"/>
<dbReference type="STRING" id="60175.A0A1V6Z5S5"/>
<dbReference type="PANTHER" id="PTHR28106">
    <property type="entry name" value="MITOCHONDRIAL ATPASE COMPLEX SUBUNIT ATP10"/>
    <property type="match status" value="1"/>
</dbReference>
<organism evidence="2 3">
    <name type="scientific">Penicillium nalgiovense</name>
    <dbReference type="NCBI Taxonomy" id="60175"/>
    <lineage>
        <taxon>Eukaryota</taxon>
        <taxon>Fungi</taxon>
        <taxon>Dikarya</taxon>
        <taxon>Ascomycota</taxon>
        <taxon>Pezizomycotina</taxon>
        <taxon>Eurotiomycetes</taxon>
        <taxon>Eurotiomycetidae</taxon>
        <taxon>Eurotiales</taxon>
        <taxon>Aspergillaceae</taxon>
        <taxon>Penicillium</taxon>
    </lineage>
</organism>
<dbReference type="GO" id="GO:0005743">
    <property type="term" value="C:mitochondrial inner membrane"/>
    <property type="evidence" value="ECO:0007669"/>
    <property type="project" value="TreeGrafter"/>
</dbReference>
<dbReference type="EMBL" id="MOOB01000003">
    <property type="protein sequence ID" value="OQE94868.1"/>
    <property type="molecule type" value="Genomic_DNA"/>
</dbReference>
<gene>
    <name evidence="2" type="ORF">PENNAL_c0003G08096</name>
</gene>
<dbReference type="GO" id="GO:0033615">
    <property type="term" value="P:mitochondrial proton-transporting ATP synthase complex assembly"/>
    <property type="evidence" value="ECO:0007669"/>
    <property type="project" value="TreeGrafter"/>
</dbReference>
<reference evidence="3" key="1">
    <citation type="journal article" date="2017" name="Nat. Microbiol.">
        <title>Global analysis of biosynthetic gene clusters reveals vast potential of secondary metabolite production in Penicillium species.</title>
        <authorList>
            <person name="Nielsen J.C."/>
            <person name="Grijseels S."/>
            <person name="Prigent S."/>
            <person name="Ji B."/>
            <person name="Dainat J."/>
            <person name="Nielsen K.F."/>
            <person name="Frisvad J.C."/>
            <person name="Workman M."/>
            <person name="Nielsen J."/>
        </authorList>
    </citation>
    <scope>NUCLEOTIDE SEQUENCE [LARGE SCALE GENOMIC DNA]</scope>
    <source>
        <strain evidence="3">IBT 13039</strain>
    </source>
</reference>
<comment type="caution">
    <text evidence="2">The sequence shown here is derived from an EMBL/GenBank/DDBJ whole genome shotgun (WGS) entry which is preliminary data.</text>
</comment>
<evidence type="ECO:0000313" key="2">
    <source>
        <dbReference type="EMBL" id="OQE94868.1"/>
    </source>
</evidence>